<dbReference type="AlphaFoldDB" id="Q8PU03"/>
<sequence>MKRRLYFRSEEKTIMNISIRVEEEKDFKIVEYTTREAFWDLYKPGCDEHLVLHKIRKVPAFVKELDFVACDEDTIVGNIIYSRAKVLNEENKEFEVLCMGPLTVLPSYQKQGIGSLLMNYSIEKARQLAYKGVIIFGNPDYYHRFGFVNAREYDIRTSWGDNFDAFMALELYDGSLRGISGKFYEDEVFKIENEELEDFEKQFPYKEKHVTDTQLKL</sequence>
<protein>
    <submittedName>
        <fullName evidence="2">Acetyltransferase</fullName>
        <ecNumber evidence="2">2.3.1.-</ecNumber>
    </submittedName>
</protein>
<dbReference type="SUPFAM" id="SSF55729">
    <property type="entry name" value="Acyl-CoA N-acyltransferases (Nat)"/>
    <property type="match status" value="1"/>
</dbReference>
<evidence type="ECO:0000313" key="2">
    <source>
        <dbReference type="EMBL" id="AAM32250.1"/>
    </source>
</evidence>
<keyword evidence="2" id="KW-0012">Acyltransferase</keyword>
<dbReference type="EC" id="2.3.1.-" evidence="2"/>
<gene>
    <name evidence="2" type="ordered locus">MM_2554</name>
</gene>
<dbReference type="Pfam" id="PF13508">
    <property type="entry name" value="Acetyltransf_7"/>
    <property type="match status" value="1"/>
</dbReference>
<dbReference type="Proteomes" id="UP000000595">
    <property type="component" value="Chromosome"/>
</dbReference>
<accession>Q8PU03</accession>
<dbReference type="GO" id="GO:0016747">
    <property type="term" value="F:acyltransferase activity, transferring groups other than amino-acyl groups"/>
    <property type="evidence" value="ECO:0007669"/>
    <property type="project" value="InterPro"/>
</dbReference>
<dbReference type="KEGG" id="mma:MM_2554"/>
<dbReference type="EMBL" id="AE008384">
    <property type="protein sequence ID" value="AAM32250.1"/>
    <property type="molecule type" value="Genomic_DNA"/>
</dbReference>
<dbReference type="eggNOG" id="arCOG00849">
    <property type="taxonomic scope" value="Archaea"/>
</dbReference>
<reference evidence="2 3" key="1">
    <citation type="journal article" date="2002" name="J. Mol. Microbiol. Biotechnol.">
        <title>The genome of Methanosarcina mazei: evidence for lateral gene transfer between Bacteria and Archaea.</title>
        <authorList>
            <person name="Deppenmeier U."/>
            <person name="Johann A."/>
            <person name="Hartsch T."/>
            <person name="Merkl R."/>
            <person name="Schmitz R.A."/>
            <person name="Martinez-Arias R."/>
            <person name="Henne A."/>
            <person name="Wiezer A."/>
            <person name="Baumer S."/>
            <person name="Jacobi C."/>
            <person name="Bruggemann H."/>
            <person name="Lienard T."/>
            <person name="Christmann A."/>
            <person name="Bomeke M."/>
            <person name="Steckel S."/>
            <person name="Bhattacharyya A."/>
            <person name="Lykidis A."/>
            <person name="Overbeek R."/>
            <person name="Klenk H.P."/>
            <person name="Gunsalus R.P."/>
            <person name="Fritz H.J."/>
            <person name="Gottschalk G."/>
        </authorList>
    </citation>
    <scope>NUCLEOTIDE SEQUENCE [LARGE SCALE GENOMIC DNA]</scope>
    <source>
        <strain evidence="3">ATCC BAA-159 / DSM 3647 / Goe1 / Go1 / JCM 11833 / OCM 88</strain>
    </source>
</reference>
<proteinExistence type="predicted"/>
<evidence type="ECO:0000259" key="1">
    <source>
        <dbReference type="PROSITE" id="PS51186"/>
    </source>
</evidence>
<dbReference type="PROSITE" id="PS51186">
    <property type="entry name" value="GNAT"/>
    <property type="match status" value="1"/>
</dbReference>
<dbReference type="CDD" id="cd04301">
    <property type="entry name" value="NAT_SF"/>
    <property type="match status" value="1"/>
</dbReference>
<name>Q8PU03_METMA</name>
<dbReference type="InterPro" id="IPR000182">
    <property type="entry name" value="GNAT_dom"/>
</dbReference>
<keyword evidence="2" id="KW-0808">Transferase</keyword>
<feature type="domain" description="N-acetyltransferase" evidence="1">
    <location>
        <begin position="17"/>
        <end position="172"/>
    </location>
</feature>
<dbReference type="HOGENOM" id="CLU_081840_1_1_2"/>
<dbReference type="Gene3D" id="3.40.630.30">
    <property type="match status" value="1"/>
</dbReference>
<dbReference type="PATRIC" id="fig|192952.21.peg.2927"/>
<organism evidence="2 3">
    <name type="scientific">Methanosarcina mazei (strain ATCC BAA-159 / DSM 3647 / Goe1 / Go1 / JCM 11833 / OCM 88)</name>
    <name type="common">Methanosarcina frisia</name>
    <dbReference type="NCBI Taxonomy" id="192952"/>
    <lineage>
        <taxon>Archaea</taxon>
        <taxon>Methanobacteriati</taxon>
        <taxon>Methanobacteriota</taxon>
        <taxon>Stenosarchaea group</taxon>
        <taxon>Methanomicrobia</taxon>
        <taxon>Methanosarcinales</taxon>
        <taxon>Methanosarcinaceae</taxon>
        <taxon>Methanosarcina</taxon>
    </lineage>
</organism>
<dbReference type="InterPro" id="IPR016181">
    <property type="entry name" value="Acyl_CoA_acyltransferase"/>
</dbReference>
<evidence type="ECO:0000313" key="3">
    <source>
        <dbReference type="Proteomes" id="UP000000595"/>
    </source>
</evidence>